<dbReference type="PANTHER" id="PTHR36730:SF1">
    <property type="entry name" value="CATHEPSIN PROPEPTIDE INHIBITOR DOMAIN-CONTAINING PROTEIN"/>
    <property type="match status" value="1"/>
</dbReference>
<sequence length="239" mass="26010">MHLSVTQLRVIYVPRVAHVEAQDIIPSHSFPRNKSSSLAAEPPKCSIEAVCCGGDMLCSSTLAFSPPSSPAGPPAFRKVSRITAMVRAQPLQVQPGVPPSAPTSLCPSPSRVLGVAIPLAASVCLLLWSNPVDAGILSGFSGFESVPGPQLPRINFLEEWNEKNQKKYAEFDSRFKSSSVLKELLEKSKLNKERNQRELQDKYCLRGAEWGVGDCSTQGMTQEERDEFIATLKKRAGGD</sequence>
<dbReference type="EMBL" id="HG996471">
    <property type="protein sequence ID" value="CAG1846620.1"/>
    <property type="molecule type" value="Genomic_DNA"/>
</dbReference>
<proteinExistence type="predicted"/>
<accession>A0A804JHK2</accession>
<dbReference type="Gramene" id="Ma06_t18180.1">
    <property type="protein sequence ID" value="Ma06_p18180.1"/>
    <property type="gene ID" value="Ma06_g18180"/>
</dbReference>
<protein>
    <submittedName>
        <fullName evidence="1">(wild Malaysian banana) hypothetical protein</fullName>
    </submittedName>
</protein>
<evidence type="ECO:0000313" key="3">
    <source>
        <dbReference type="Proteomes" id="UP000012960"/>
    </source>
</evidence>
<organism evidence="2 3">
    <name type="scientific">Musa acuminata subsp. malaccensis</name>
    <name type="common">Wild banana</name>
    <name type="synonym">Musa malaccensis</name>
    <dbReference type="NCBI Taxonomy" id="214687"/>
    <lineage>
        <taxon>Eukaryota</taxon>
        <taxon>Viridiplantae</taxon>
        <taxon>Streptophyta</taxon>
        <taxon>Embryophyta</taxon>
        <taxon>Tracheophyta</taxon>
        <taxon>Spermatophyta</taxon>
        <taxon>Magnoliopsida</taxon>
        <taxon>Liliopsida</taxon>
        <taxon>Zingiberales</taxon>
        <taxon>Musaceae</taxon>
        <taxon>Musa</taxon>
    </lineage>
</organism>
<name>A0A804JHK2_MUSAM</name>
<dbReference type="PANTHER" id="PTHR36730">
    <property type="entry name" value="OS03G0210700 PROTEIN"/>
    <property type="match status" value="1"/>
</dbReference>
<dbReference type="OrthoDB" id="2019425at2759"/>
<evidence type="ECO:0000313" key="2">
    <source>
        <dbReference type="EnsemblPlants" id="Ma06_p18180.1"/>
    </source>
</evidence>
<dbReference type="AlphaFoldDB" id="A0A804JHK2"/>
<dbReference type="EnsemblPlants" id="Ma06_t18180.1">
    <property type="protein sequence ID" value="Ma06_p18180.1"/>
    <property type="gene ID" value="Ma06_g18180"/>
</dbReference>
<reference evidence="2" key="2">
    <citation type="submission" date="2021-05" db="UniProtKB">
        <authorList>
            <consortium name="EnsemblPlants"/>
        </authorList>
    </citation>
    <scope>IDENTIFICATION</scope>
    <source>
        <strain evidence="2">subsp. malaccensis</strain>
    </source>
</reference>
<dbReference type="Proteomes" id="UP000012960">
    <property type="component" value="Unplaced"/>
</dbReference>
<gene>
    <name evidence="1" type="ORF">GSMUA_164150.1</name>
</gene>
<evidence type="ECO:0000313" key="1">
    <source>
        <dbReference type="EMBL" id="CAG1846620.1"/>
    </source>
</evidence>
<keyword evidence="3" id="KW-1185">Reference proteome</keyword>
<reference evidence="1" key="1">
    <citation type="submission" date="2021-03" db="EMBL/GenBank/DDBJ databases">
        <authorList>
            <consortium name="Genoscope - CEA"/>
            <person name="William W."/>
        </authorList>
    </citation>
    <scope>NUCLEOTIDE SEQUENCE</scope>
    <source>
        <strain evidence="1">Doubled-haploid Pahang</strain>
    </source>
</reference>